<dbReference type="GO" id="GO:0008236">
    <property type="term" value="F:serine-type peptidase activity"/>
    <property type="evidence" value="ECO:0007669"/>
    <property type="project" value="UniProtKB-KW"/>
</dbReference>
<comment type="caution">
    <text evidence="5">The sequence shown here is derived from an EMBL/GenBank/DDBJ whole genome shotgun (WGS) entry which is preliminary data.</text>
</comment>
<evidence type="ECO:0000313" key="5">
    <source>
        <dbReference type="EMBL" id="PIR73127.1"/>
    </source>
</evidence>
<dbReference type="Pfam" id="PF03575">
    <property type="entry name" value="Peptidase_S51"/>
    <property type="match status" value="1"/>
</dbReference>
<dbReference type="GO" id="GO:0006508">
    <property type="term" value="P:proteolysis"/>
    <property type="evidence" value="ECO:0007669"/>
    <property type="project" value="UniProtKB-KW"/>
</dbReference>
<dbReference type="PANTHER" id="PTHR20842:SF0">
    <property type="entry name" value="ALPHA-ASPARTYL DIPEPTIDASE"/>
    <property type="match status" value="1"/>
</dbReference>
<keyword evidence="3" id="KW-0378">Hydrolase</keyword>
<evidence type="ECO:0000256" key="1">
    <source>
        <dbReference type="ARBA" id="ARBA00006534"/>
    </source>
</evidence>
<gene>
    <name evidence="5" type="ORF">COV26_00165</name>
</gene>
<accession>A0A2H0TNY0</accession>
<dbReference type="InterPro" id="IPR005320">
    <property type="entry name" value="Peptidase_S51"/>
</dbReference>
<keyword evidence="2" id="KW-0645">Protease</keyword>
<proteinExistence type="inferred from homology"/>
<sequence>MVERIFLGGGGNKEASKQIDELFINTIKEGRLEGIIYIPVALASKPYENCLEWFSSIFASRVSKIEMWINLENKVLEGVEKKMAVYIGGGDTLRLMNLIRDSEFDKQIISFVKNGGVVYGGSAGAIILGKDIRTAPEARNSEQTEGLDLIGGYSIACHYKTNNFSELMKISKIVEGKILAIEENAGIAFNGREIKPVGSGKSFIIKEGLDNLPIGDIITS</sequence>
<evidence type="ECO:0000256" key="4">
    <source>
        <dbReference type="ARBA" id="ARBA00022825"/>
    </source>
</evidence>
<dbReference type="EMBL" id="PFCH01000003">
    <property type="protein sequence ID" value="PIR73127.1"/>
    <property type="molecule type" value="Genomic_DNA"/>
</dbReference>
<protein>
    <recommendedName>
        <fullName evidence="7">Peptidase</fullName>
    </recommendedName>
</protein>
<reference evidence="6" key="1">
    <citation type="submission" date="2017-09" db="EMBL/GenBank/DDBJ databases">
        <title>Depth-based differentiation of microbial function through sediment-hosted aquifers and enrichment of novel symbionts in the deep terrestrial subsurface.</title>
        <authorList>
            <person name="Probst A.J."/>
            <person name="Ladd B."/>
            <person name="Jarett J.K."/>
            <person name="Geller-Mcgrath D.E."/>
            <person name="Sieber C.M.K."/>
            <person name="Emerson J.B."/>
            <person name="Anantharaman K."/>
            <person name="Thomas B.C."/>
            <person name="Malmstrom R."/>
            <person name="Stieglmeier M."/>
            <person name="Klingl A."/>
            <person name="Woyke T."/>
            <person name="Ryan C.M."/>
            <person name="Banfield J.F."/>
        </authorList>
    </citation>
    <scope>NUCLEOTIDE SEQUENCE [LARGE SCALE GENOMIC DNA]</scope>
</reference>
<organism evidence="5 6">
    <name type="scientific">Candidatus Nealsonbacteria bacterium CG10_big_fil_rev_8_21_14_0_10_36_23</name>
    <dbReference type="NCBI Taxonomy" id="1974709"/>
    <lineage>
        <taxon>Bacteria</taxon>
        <taxon>Candidatus Nealsoniibacteriota</taxon>
    </lineage>
</organism>
<dbReference type="InterPro" id="IPR029062">
    <property type="entry name" value="Class_I_gatase-like"/>
</dbReference>
<evidence type="ECO:0000256" key="2">
    <source>
        <dbReference type="ARBA" id="ARBA00022670"/>
    </source>
</evidence>
<keyword evidence="4" id="KW-0720">Serine protease</keyword>
<dbReference type="PANTHER" id="PTHR20842">
    <property type="entry name" value="PROTEASE S51 ALPHA-ASPARTYL DIPEPTIDASE"/>
    <property type="match status" value="1"/>
</dbReference>
<dbReference type="Proteomes" id="UP000228508">
    <property type="component" value="Unassembled WGS sequence"/>
</dbReference>
<evidence type="ECO:0008006" key="7">
    <source>
        <dbReference type="Google" id="ProtNLM"/>
    </source>
</evidence>
<dbReference type="Gene3D" id="3.40.50.880">
    <property type="match status" value="1"/>
</dbReference>
<evidence type="ECO:0000256" key="3">
    <source>
        <dbReference type="ARBA" id="ARBA00022801"/>
    </source>
</evidence>
<dbReference type="SUPFAM" id="SSF52317">
    <property type="entry name" value="Class I glutamine amidotransferase-like"/>
    <property type="match status" value="1"/>
</dbReference>
<name>A0A2H0TNY0_9BACT</name>
<dbReference type="AlphaFoldDB" id="A0A2H0TNY0"/>
<comment type="similarity">
    <text evidence="1">Belongs to the peptidase S51 family.</text>
</comment>
<evidence type="ECO:0000313" key="6">
    <source>
        <dbReference type="Proteomes" id="UP000228508"/>
    </source>
</evidence>